<comment type="subcellular location">
    <subcellularLocation>
        <location evidence="1">Membrane</location>
        <topology evidence="1">Multi-pass membrane protein</topology>
    </subcellularLocation>
</comment>
<sequence length="347" mass="38243">MLAPREFLKGTRYMQLIASISVTFSVAVTGMFISWSSPAVPLLTGEKEGLDFKLTTEQTSWVVSGYILGTAIGNAVVGIPTEKLGRRITLLLGAPLYFLCWIGIIFSKDFYMLLISRMIGGIGSSTAFVCCSLYIGEIADKDLRGRLASAMSVLKLSGNLYVLSVGPFMSYYALAWSCSVIPVLLFVALLLMPESSYYHLKRGNVEKARASLVWFAASTTTNQEIEEKLESIKDGVDKDMRNKSSLKELFTSKIHRKAVVAIIGLKFLQQLCGITAIESYMQTIIQQSGSSLSGDLSSIIFGIVQFVGEIHGFNIFEMHLGHLVVLYVHVCQTNGWQLHLLSEISNF</sequence>
<feature type="transmembrane region" description="Helical" evidence="5">
    <location>
        <begin position="112"/>
        <end position="135"/>
    </location>
</feature>
<dbReference type="InterPro" id="IPR020846">
    <property type="entry name" value="MFS_dom"/>
</dbReference>
<dbReference type="SUPFAM" id="SSF103473">
    <property type="entry name" value="MFS general substrate transporter"/>
    <property type="match status" value="1"/>
</dbReference>
<dbReference type="RefSeq" id="XP_018330238.1">
    <property type="nucleotide sequence ID" value="XM_018474736.1"/>
</dbReference>
<evidence type="ECO:0000256" key="1">
    <source>
        <dbReference type="ARBA" id="ARBA00004141"/>
    </source>
</evidence>
<feature type="transmembrane region" description="Helical" evidence="5">
    <location>
        <begin position="61"/>
        <end position="81"/>
    </location>
</feature>
<dbReference type="Gene3D" id="1.20.1250.20">
    <property type="entry name" value="MFS general substrate transporter like domains"/>
    <property type="match status" value="1"/>
</dbReference>
<dbReference type="KEGG" id="apln:108740424"/>
<dbReference type="GO" id="GO:0022857">
    <property type="term" value="F:transmembrane transporter activity"/>
    <property type="evidence" value="ECO:0007669"/>
    <property type="project" value="InterPro"/>
</dbReference>
<evidence type="ECO:0000256" key="4">
    <source>
        <dbReference type="ARBA" id="ARBA00023136"/>
    </source>
</evidence>
<feature type="transmembrane region" description="Helical" evidence="5">
    <location>
        <begin position="147"/>
        <end position="165"/>
    </location>
</feature>
<keyword evidence="3 5" id="KW-1133">Transmembrane helix</keyword>
<evidence type="ECO:0000256" key="3">
    <source>
        <dbReference type="ARBA" id="ARBA00022989"/>
    </source>
</evidence>
<proteinExistence type="predicted"/>
<dbReference type="PANTHER" id="PTHR48021">
    <property type="match status" value="1"/>
</dbReference>
<feature type="transmembrane region" description="Helical" evidence="5">
    <location>
        <begin position="171"/>
        <end position="192"/>
    </location>
</feature>
<keyword evidence="4 5" id="KW-0472">Membrane</keyword>
<dbReference type="PROSITE" id="PS50850">
    <property type="entry name" value="MFS"/>
    <property type="match status" value="1"/>
</dbReference>
<dbReference type="PANTHER" id="PTHR48021:SF46">
    <property type="entry name" value="MAJOR FACILITATOR SUPERFAMILY (MFS) PROFILE DOMAIN-CONTAINING PROTEIN"/>
    <property type="match status" value="1"/>
</dbReference>
<dbReference type="OrthoDB" id="6818694at2759"/>
<gene>
    <name evidence="8" type="primary">LOC108740424</name>
</gene>
<accession>A0A1W4XCS8</accession>
<evidence type="ECO:0000313" key="7">
    <source>
        <dbReference type="Proteomes" id="UP000192223"/>
    </source>
</evidence>
<dbReference type="InterPro" id="IPR036259">
    <property type="entry name" value="MFS_trans_sf"/>
</dbReference>
<feature type="transmembrane region" description="Helical" evidence="5">
    <location>
        <begin position="12"/>
        <end position="35"/>
    </location>
</feature>
<dbReference type="InterPro" id="IPR050549">
    <property type="entry name" value="MFS_Trehalose_Transporter"/>
</dbReference>
<evidence type="ECO:0000256" key="2">
    <source>
        <dbReference type="ARBA" id="ARBA00022692"/>
    </source>
</evidence>
<dbReference type="GO" id="GO:0016020">
    <property type="term" value="C:membrane"/>
    <property type="evidence" value="ECO:0007669"/>
    <property type="project" value="UniProtKB-SubCell"/>
</dbReference>
<name>A0A1W4XCS8_AGRPL</name>
<keyword evidence="2 5" id="KW-0812">Transmembrane</keyword>
<evidence type="ECO:0000256" key="5">
    <source>
        <dbReference type="SAM" id="Phobius"/>
    </source>
</evidence>
<evidence type="ECO:0000313" key="8">
    <source>
        <dbReference type="RefSeq" id="XP_018330238.1"/>
    </source>
</evidence>
<dbReference type="Pfam" id="PF00083">
    <property type="entry name" value="Sugar_tr"/>
    <property type="match status" value="1"/>
</dbReference>
<organism evidence="7 8">
    <name type="scientific">Agrilus planipennis</name>
    <name type="common">Emerald ash borer</name>
    <name type="synonym">Agrilus marcopoli</name>
    <dbReference type="NCBI Taxonomy" id="224129"/>
    <lineage>
        <taxon>Eukaryota</taxon>
        <taxon>Metazoa</taxon>
        <taxon>Ecdysozoa</taxon>
        <taxon>Arthropoda</taxon>
        <taxon>Hexapoda</taxon>
        <taxon>Insecta</taxon>
        <taxon>Pterygota</taxon>
        <taxon>Neoptera</taxon>
        <taxon>Endopterygota</taxon>
        <taxon>Coleoptera</taxon>
        <taxon>Polyphaga</taxon>
        <taxon>Elateriformia</taxon>
        <taxon>Buprestoidea</taxon>
        <taxon>Buprestidae</taxon>
        <taxon>Agrilinae</taxon>
        <taxon>Agrilus</taxon>
    </lineage>
</organism>
<dbReference type="Proteomes" id="UP000192223">
    <property type="component" value="Unplaced"/>
</dbReference>
<dbReference type="STRING" id="224129.A0A1W4XCS8"/>
<dbReference type="GeneID" id="108740424"/>
<feature type="domain" description="Major facilitator superfamily (MFS) profile" evidence="6">
    <location>
        <begin position="23"/>
        <end position="347"/>
    </location>
</feature>
<dbReference type="InterPro" id="IPR005828">
    <property type="entry name" value="MFS_sugar_transport-like"/>
</dbReference>
<dbReference type="AlphaFoldDB" id="A0A1W4XCS8"/>
<keyword evidence="7" id="KW-1185">Reference proteome</keyword>
<evidence type="ECO:0000259" key="6">
    <source>
        <dbReference type="PROSITE" id="PS50850"/>
    </source>
</evidence>
<protein>
    <submittedName>
        <fullName evidence="8">Facilitated trehalose transporter Tret1-like</fullName>
    </submittedName>
</protein>
<feature type="transmembrane region" description="Helical" evidence="5">
    <location>
        <begin position="88"/>
        <end position="106"/>
    </location>
</feature>
<dbReference type="InParanoid" id="A0A1W4XCS8"/>
<reference evidence="8" key="1">
    <citation type="submission" date="2025-08" db="UniProtKB">
        <authorList>
            <consortium name="RefSeq"/>
        </authorList>
    </citation>
    <scope>IDENTIFICATION</scope>
    <source>
        <tissue evidence="8">Entire body</tissue>
    </source>
</reference>